<sequence length="941" mass="100443">MDKTPMSESIHSPKTGTRFPVGRSPLLALLALLLASNLAVFGFFYQPQSFAEVPLHSETTLARCRALNAKPAPPPSFNLRTKSDRFQPGTRAVLVKNATIWTGRVDGLEVLKGDIFLNGGLIVGVGVVKQSVLNSHEHDIIDAQGAWVTPGIVDMHSHLAVGSSPELQGSNDGNSFNGLVLPFLRALDSMNTHDDGFSLAVAGGVTTSLILPGSADAMGGQGFVIKLNPTKERSSSALLLEPPFGINGSEVDYNVAPRWRHMKHACGENPAGVYAGTRMDTVWSVRKAYDEARTLKSSQDQYCAKALAGQWAGLGNFPTELALEALVDVLRGKFKVQTHCYEAVDIDAFLRLANEFQFPVASFHHAHESYLVPEVLKRGYGHPPASAIFGSFSRYKREAYRHSEFAARILADNGLKVIMKSDHSAIVSRYLVHEAQQAHYHGLSTNLALASVTSTPAEVLGLDHRIGFVKPGYDADIIVWDSHPLAIGATPSQVFIDGIPQFASPHISKKPASQQRAPKTPNFDKEIKDTIEYEGLPPLEPATQTAGTVLFRNVSSFWNRDESGEVHMTHAPENVLVEDGAIVWSGSDAELTSIDGVTVVDLQGGSIAPALVSAGSALGLQEIQAEDSTADGAVFDPLSMEIPTILGEQTFIRAADGLQFATRDALLAYRNGVASAIVAPAGHGVFQGLSVAFSLGSRNKLEKGAVFQEIVAVHVSVSLGFASSVSTQIATLRRLLLDSPKNEHEFGFQQASKGAIPLVITVNSADVIASLLLLKKEVESHYGKTIQLTFVGGAEAHLLAQEIAAAGVGVILTPPRSFPYSWEHRRILAGPPLTAQSSAALLASHGVTVGLGPQGVFGGPSMSNWAVRNLRFDMAWVALESAGTISKEAALAMVSSNIEKLLGVRSGPHGEFAVTRGGDLFSLDAKVIAMVSSKRGVVDLF</sequence>
<comment type="caution">
    <text evidence="3">The sequence shown here is derived from an EMBL/GenBank/DDBJ whole genome shotgun (WGS) entry which is preliminary data.</text>
</comment>
<feature type="domain" description="Amidohydrolase-related" evidence="2">
    <location>
        <begin position="405"/>
        <end position="490"/>
    </location>
</feature>
<accession>A0AAD7A986</accession>
<dbReference type="GO" id="GO:0006145">
    <property type="term" value="P:purine nucleobase catabolic process"/>
    <property type="evidence" value="ECO:0007669"/>
    <property type="project" value="TreeGrafter"/>
</dbReference>
<dbReference type="Gene3D" id="3.20.20.140">
    <property type="entry name" value="Metal-dependent hydrolases"/>
    <property type="match status" value="2"/>
</dbReference>
<dbReference type="PANTHER" id="PTHR43668:SF5">
    <property type="entry name" value="AMIDOHYDROLASE 3 DOMAIN-CONTAINING PROTEIN"/>
    <property type="match status" value="1"/>
</dbReference>
<dbReference type="InterPro" id="IPR011059">
    <property type="entry name" value="Metal-dep_hydrolase_composite"/>
</dbReference>
<dbReference type="SUPFAM" id="SSF51338">
    <property type="entry name" value="Composite domain of metallo-dependent hydrolases"/>
    <property type="match status" value="1"/>
</dbReference>
<protein>
    <submittedName>
        <fullName evidence="3">Composite domain of metallo-dependent hydrolase</fullName>
    </submittedName>
</protein>
<evidence type="ECO:0000256" key="1">
    <source>
        <dbReference type="SAM" id="Phobius"/>
    </source>
</evidence>
<keyword evidence="1" id="KW-0812">Transmembrane</keyword>
<dbReference type="PANTHER" id="PTHR43668">
    <property type="entry name" value="ALLANTOINASE"/>
    <property type="match status" value="1"/>
</dbReference>
<keyword evidence="3" id="KW-0378">Hydrolase</keyword>
<dbReference type="AlphaFoldDB" id="A0AAD7A986"/>
<reference evidence="3" key="1">
    <citation type="submission" date="2023-03" db="EMBL/GenBank/DDBJ databases">
        <title>Massive genome expansion in bonnet fungi (Mycena s.s.) driven by repeated elements and novel gene families across ecological guilds.</title>
        <authorList>
            <consortium name="Lawrence Berkeley National Laboratory"/>
            <person name="Harder C.B."/>
            <person name="Miyauchi S."/>
            <person name="Viragh M."/>
            <person name="Kuo A."/>
            <person name="Thoen E."/>
            <person name="Andreopoulos B."/>
            <person name="Lu D."/>
            <person name="Skrede I."/>
            <person name="Drula E."/>
            <person name="Henrissat B."/>
            <person name="Morin E."/>
            <person name="Kohler A."/>
            <person name="Barry K."/>
            <person name="LaButti K."/>
            <person name="Morin E."/>
            <person name="Salamov A."/>
            <person name="Lipzen A."/>
            <person name="Mereny Z."/>
            <person name="Hegedus B."/>
            <person name="Baldrian P."/>
            <person name="Stursova M."/>
            <person name="Weitz H."/>
            <person name="Taylor A."/>
            <person name="Grigoriev I.V."/>
            <person name="Nagy L.G."/>
            <person name="Martin F."/>
            <person name="Kauserud H."/>
        </authorList>
    </citation>
    <scope>NUCLEOTIDE SEQUENCE</scope>
    <source>
        <strain evidence="3">CBHHK002</strain>
    </source>
</reference>
<evidence type="ECO:0000313" key="4">
    <source>
        <dbReference type="Proteomes" id="UP001218218"/>
    </source>
</evidence>
<dbReference type="GO" id="GO:0005737">
    <property type="term" value="C:cytoplasm"/>
    <property type="evidence" value="ECO:0007669"/>
    <property type="project" value="TreeGrafter"/>
</dbReference>
<dbReference type="InterPro" id="IPR032466">
    <property type="entry name" value="Metal_Hydrolase"/>
</dbReference>
<proteinExistence type="predicted"/>
<keyword evidence="4" id="KW-1185">Reference proteome</keyword>
<keyword evidence="1" id="KW-1133">Transmembrane helix</keyword>
<feature type="transmembrane region" description="Helical" evidence="1">
    <location>
        <begin position="26"/>
        <end position="45"/>
    </location>
</feature>
<dbReference type="InterPro" id="IPR050138">
    <property type="entry name" value="DHOase/Allantoinase_Hydrolase"/>
</dbReference>
<dbReference type="EMBL" id="JARIHO010000012">
    <property type="protein sequence ID" value="KAJ7352478.1"/>
    <property type="molecule type" value="Genomic_DNA"/>
</dbReference>
<dbReference type="InterPro" id="IPR006680">
    <property type="entry name" value="Amidohydro-rel"/>
</dbReference>
<name>A0AAD7A986_9AGAR</name>
<dbReference type="Pfam" id="PF01979">
    <property type="entry name" value="Amidohydro_1"/>
    <property type="match status" value="1"/>
</dbReference>
<dbReference type="SUPFAM" id="SSF51556">
    <property type="entry name" value="Metallo-dependent hydrolases"/>
    <property type="match status" value="1"/>
</dbReference>
<dbReference type="Proteomes" id="UP001218218">
    <property type="component" value="Unassembled WGS sequence"/>
</dbReference>
<dbReference type="GO" id="GO:0004038">
    <property type="term" value="F:allantoinase activity"/>
    <property type="evidence" value="ECO:0007669"/>
    <property type="project" value="TreeGrafter"/>
</dbReference>
<gene>
    <name evidence="3" type="ORF">DFH08DRAFT_775547</name>
</gene>
<keyword evidence="1" id="KW-0472">Membrane</keyword>
<organism evidence="3 4">
    <name type="scientific">Mycena albidolilacea</name>
    <dbReference type="NCBI Taxonomy" id="1033008"/>
    <lineage>
        <taxon>Eukaryota</taxon>
        <taxon>Fungi</taxon>
        <taxon>Dikarya</taxon>
        <taxon>Basidiomycota</taxon>
        <taxon>Agaricomycotina</taxon>
        <taxon>Agaricomycetes</taxon>
        <taxon>Agaricomycetidae</taxon>
        <taxon>Agaricales</taxon>
        <taxon>Marasmiineae</taxon>
        <taxon>Mycenaceae</taxon>
        <taxon>Mycena</taxon>
    </lineage>
</organism>
<evidence type="ECO:0000259" key="2">
    <source>
        <dbReference type="Pfam" id="PF01979"/>
    </source>
</evidence>
<evidence type="ECO:0000313" key="3">
    <source>
        <dbReference type="EMBL" id="KAJ7352478.1"/>
    </source>
</evidence>